<dbReference type="PANTHER" id="PTHR33993">
    <property type="entry name" value="GLYOXALASE-RELATED"/>
    <property type="match status" value="1"/>
</dbReference>
<feature type="domain" description="VOC" evidence="1">
    <location>
        <begin position="3"/>
        <end position="127"/>
    </location>
</feature>
<dbReference type="PROSITE" id="PS51819">
    <property type="entry name" value="VOC"/>
    <property type="match status" value="1"/>
</dbReference>
<dbReference type="Pfam" id="PF00903">
    <property type="entry name" value="Glyoxalase"/>
    <property type="match status" value="1"/>
</dbReference>
<evidence type="ECO:0000313" key="2">
    <source>
        <dbReference type="EMBL" id="OGK49646.1"/>
    </source>
</evidence>
<accession>A0A1F7J216</accession>
<organism evidence="2 3">
    <name type="scientific">Candidatus Roizmanbacteria bacterium RIFCSPLOWO2_01_FULL_40_42</name>
    <dbReference type="NCBI Taxonomy" id="1802066"/>
    <lineage>
        <taxon>Bacteria</taxon>
        <taxon>Candidatus Roizmaniibacteriota</taxon>
    </lineage>
</organism>
<evidence type="ECO:0000313" key="3">
    <source>
        <dbReference type="Proteomes" id="UP000178558"/>
    </source>
</evidence>
<dbReference type="InterPro" id="IPR004360">
    <property type="entry name" value="Glyas_Fos-R_dOase_dom"/>
</dbReference>
<dbReference type="Proteomes" id="UP000178558">
    <property type="component" value="Unassembled WGS sequence"/>
</dbReference>
<dbReference type="AlphaFoldDB" id="A0A1F7J216"/>
<dbReference type="CDD" id="cd07247">
    <property type="entry name" value="SgaA_N_like"/>
    <property type="match status" value="1"/>
</dbReference>
<dbReference type="InterPro" id="IPR037523">
    <property type="entry name" value="VOC_core"/>
</dbReference>
<dbReference type="InterPro" id="IPR029068">
    <property type="entry name" value="Glyas_Bleomycin-R_OHBP_Dase"/>
</dbReference>
<proteinExistence type="predicted"/>
<comment type="caution">
    <text evidence="2">The sequence shown here is derived from an EMBL/GenBank/DDBJ whole genome shotgun (WGS) entry which is preliminary data.</text>
</comment>
<gene>
    <name evidence="2" type="ORF">A3B50_04300</name>
</gene>
<evidence type="ECO:0000259" key="1">
    <source>
        <dbReference type="PROSITE" id="PS51819"/>
    </source>
</evidence>
<name>A0A1F7J216_9BACT</name>
<protein>
    <submittedName>
        <fullName evidence="2">Glyoxalase</fullName>
    </submittedName>
</protein>
<dbReference type="Gene3D" id="3.10.180.10">
    <property type="entry name" value="2,3-Dihydroxybiphenyl 1,2-Dioxygenase, domain 1"/>
    <property type="match status" value="1"/>
</dbReference>
<sequence>MNPVVHFEMPSKDKKRTAEFYAKVFGWAMNQLGAEMGDYLLAGTTETDENNMVKTPGNINGGFFDYKDEDGFRQPHLVIAVDNLEESMKKVEEGGGKLIGKPMDIPGIGKYISFKDTEDNNVGMLQPSPM</sequence>
<dbReference type="SUPFAM" id="SSF54593">
    <property type="entry name" value="Glyoxalase/Bleomycin resistance protein/Dihydroxybiphenyl dioxygenase"/>
    <property type="match status" value="1"/>
</dbReference>
<dbReference type="InterPro" id="IPR052164">
    <property type="entry name" value="Anthracycline_SecMetBiosynth"/>
</dbReference>
<dbReference type="EMBL" id="MGAQ01000029">
    <property type="protein sequence ID" value="OGK49646.1"/>
    <property type="molecule type" value="Genomic_DNA"/>
</dbReference>
<reference evidence="2 3" key="1">
    <citation type="journal article" date="2016" name="Nat. Commun.">
        <title>Thousands of microbial genomes shed light on interconnected biogeochemical processes in an aquifer system.</title>
        <authorList>
            <person name="Anantharaman K."/>
            <person name="Brown C.T."/>
            <person name="Hug L.A."/>
            <person name="Sharon I."/>
            <person name="Castelle C.J."/>
            <person name="Probst A.J."/>
            <person name="Thomas B.C."/>
            <person name="Singh A."/>
            <person name="Wilkins M.J."/>
            <person name="Karaoz U."/>
            <person name="Brodie E.L."/>
            <person name="Williams K.H."/>
            <person name="Hubbard S.S."/>
            <person name="Banfield J.F."/>
        </authorList>
    </citation>
    <scope>NUCLEOTIDE SEQUENCE [LARGE SCALE GENOMIC DNA]</scope>
</reference>